<dbReference type="AlphaFoldDB" id="A0A1G2EF01"/>
<name>A0A1G2EF01_9BACT</name>
<accession>A0A1G2EF01</accession>
<organism evidence="1 2">
    <name type="scientific">Candidatus Nealsonbacteria bacterium RIFCSPLOWO2_02_39_8</name>
    <dbReference type="NCBI Taxonomy" id="1801674"/>
    <lineage>
        <taxon>Bacteria</taxon>
        <taxon>Candidatus Nealsoniibacteriota</taxon>
    </lineage>
</organism>
<evidence type="ECO:0000313" key="1">
    <source>
        <dbReference type="EMBL" id="OGZ24363.1"/>
    </source>
</evidence>
<reference evidence="1 2" key="1">
    <citation type="journal article" date="2016" name="Nat. Commun.">
        <title>Thousands of microbial genomes shed light on interconnected biogeochemical processes in an aquifer system.</title>
        <authorList>
            <person name="Anantharaman K."/>
            <person name="Brown C.T."/>
            <person name="Hug L.A."/>
            <person name="Sharon I."/>
            <person name="Castelle C.J."/>
            <person name="Probst A.J."/>
            <person name="Thomas B.C."/>
            <person name="Singh A."/>
            <person name="Wilkins M.J."/>
            <person name="Karaoz U."/>
            <person name="Brodie E.L."/>
            <person name="Williams K.H."/>
            <person name="Hubbard S.S."/>
            <person name="Banfield J.F."/>
        </authorList>
    </citation>
    <scope>NUCLEOTIDE SEQUENCE [LARGE SCALE GENOMIC DNA]</scope>
</reference>
<protein>
    <submittedName>
        <fullName evidence="1">Uncharacterized protein</fullName>
    </submittedName>
</protein>
<comment type="caution">
    <text evidence="1">The sequence shown here is derived from an EMBL/GenBank/DDBJ whole genome shotgun (WGS) entry which is preliminary data.</text>
</comment>
<proteinExistence type="predicted"/>
<dbReference type="EMBL" id="MHMJ01000052">
    <property type="protein sequence ID" value="OGZ24363.1"/>
    <property type="molecule type" value="Genomic_DNA"/>
</dbReference>
<evidence type="ECO:0000313" key="2">
    <source>
        <dbReference type="Proteomes" id="UP000176216"/>
    </source>
</evidence>
<dbReference type="Proteomes" id="UP000176216">
    <property type="component" value="Unassembled WGS sequence"/>
</dbReference>
<sequence length="215" mass="25305">MKTKLPKAIKKALKEGYVMSIIQFGSSLRKSIYQDIDLAIVLKNGCYDDFLEIVYGEKFQGFDISLIKEGEIHGPEKFRFGGHGAHFLSSMINGKILYGKNPFRVFKVSESQIRKSIISRLFDYIEDVRRAVFKDRINQNIKRRWPKFLRLSLYLLEANLKYPDILDWDNNQIGKYLKKYNIDLDATSKNLRNPKRLLILYETVWEKILKNEETI</sequence>
<gene>
    <name evidence="1" type="ORF">A2W71_00115</name>
</gene>